<keyword evidence="2" id="KW-1185">Reference proteome</keyword>
<gene>
    <name evidence="1" type="ORF">DERF_015027</name>
</gene>
<dbReference type="AlphaFoldDB" id="A0A922KXU8"/>
<dbReference type="Proteomes" id="UP000790347">
    <property type="component" value="Unassembled WGS sequence"/>
</dbReference>
<protein>
    <submittedName>
        <fullName evidence="1">Uncharacterized protein</fullName>
    </submittedName>
</protein>
<accession>A0A922KXU8</accession>
<comment type="caution">
    <text evidence="1">The sequence shown here is derived from an EMBL/GenBank/DDBJ whole genome shotgun (WGS) entry which is preliminary data.</text>
</comment>
<evidence type="ECO:0000313" key="1">
    <source>
        <dbReference type="EMBL" id="KAH9494335.1"/>
    </source>
</evidence>
<organism evidence="1 2">
    <name type="scientific">Dermatophagoides farinae</name>
    <name type="common">American house dust mite</name>
    <dbReference type="NCBI Taxonomy" id="6954"/>
    <lineage>
        <taxon>Eukaryota</taxon>
        <taxon>Metazoa</taxon>
        <taxon>Ecdysozoa</taxon>
        <taxon>Arthropoda</taxon>
        <taxon>Chelicerata</taxon>
        <taxon>Arachnida</taxon>
        <taxon>Acari</taxon>
        <taxon>Acariformes</taxon>
        <taxon>Sarcoptiformes</taxon>
        <taxon>Astigmata</taxon>
        <taxon>Psoroptidia</taxon>
        <taxon>Analgoidea</taxon>
        <taxon>Pyroglyphidae</taxon>
        <taxon>Dermatophagoidinae</taxon>
        <taxon>Dermatophagoides</taxon>
    </lineage>
</organism>
<evidence type="ECO:0000313" key="2">
    <source>
        <dbReference type="Proteomes" id="UP000790347"/>
    </source>
</evidence>
<dbReference type="EMBL" id="ASGP02000008">
    <property type="protein sequence ID" value="KAH9494335.1"/>
    <property type="molecule type" value="Genomic_DNA"/>
</dbReference>
<reference evidence="1" key="2">
    <citation type="journal article" date="2022" name="Res Sq">
        <title>Comparative Genomics Reveals Insights into the Divergent Evolution of Astigmatic Mites and Household Pest Adaptations.</title>
        <authorList>
            <person name="Xiong Q."/>
            <person name="Wan A.T.-Y."/>
            <person name="Liu X.-Y."/>
            <person name="Fung C.S.-H."/>
            <person name="Xiao X."/>
            <person name="Malainual N."/>
            <person name="Hou J."/>
            <person name="Wang L."/>
            <person name="Wang M."/>
            <person name="Yang K."/>
            <person name="Cui Y."/>
            <person name="Leung E."/>
            <person name="Nong W."/>
            <person name="Shin S.-K."/>
            <person name="Au S."/>
            <person name="Jeong K.Y."/>
            <person name="Chew F.T."/>
            <person name="Hui J."/>
            <person name="Leung T.F."/>
            <person name="Tungtrongchitr A."/>
            <person name="Zhong N."/>
            <person name="Liu Z."/>
            <person name="Tsui S."/>
        </authorList>
    </citation>
    <scope>NUCLEOTIDE SEQUENCE</scope>
    <source>
        <strain evidence="1">Derf</strain>
        <tissue evidence="1">Whole organism</tissue>
    </source>
</reference>
<proteinExistence type="predicted"/>
<sequence length="65" mass="7562">MNNGPDRFRFCVNIGRLIHISLGTENNFIVKTTTTTTYSKGIILLHRNINFLHHKKFMAFIIVNE</sequence>
<name>A0A922KXU8_DERFA</name>
<reference evidence="1" key="1">
    <citation type="submission" date="2013-05" db="EMBL/GenBank/DDBJ databases">
        <authorList>
            <person name="Yim A.K.Y."/>
            <person name="Chan T.F."/>
            <person name="Ji K.M."/>
            <person name="Liu X.Y."/>
            <person name="Zhou J.W."/>
            <person name="Li R.Q."/>
            <person name="Yang K.Y."/>
            <person name="Li J."/>
            <person name="Li M."/>
            <person name="Law P.T.W."/>
            <person name="Wu Y.L."/>
            <person name="Cai Z.L."/>
            <person name="Qin H."/>
            <person name="Bao Y."/>
            <person name="Leung R.K.K."/>
            <person name="Ng P.K.S."/>
            <person name="Zou J."/>
            <person name="Zhong X.J."/>
            <person name="Ran P.X."/>
            <person name="Zhong N.S."/>
            <person name="Liu Z.G."/>
            <person name="Tsui S.K.W."/>
        </authorList>
    </citation>
    <scope>NUCLEOTIDE SEQUENCE</scope>
    <source>
        <strain evidence="1">Derf</strain>
        <tissue evidence="1">Whole organism</tissue>
    </source>
</reference>